<dbReference type="InParanoid" id="D8Q116"/>
<dbReference type="OMA" id="MITYSAN"/>
<keyword evidence="2" id="KW-1185">Reference proteome</keyword>
<gene>
    <name evidence="1" type="ORF">SCHCODRAFT_76030</name>
</gene>
<dbReference type="AlphaFoldDB" id="D8Q116"/>
<dbReference type="EMBL" id="GL377305">
    <property type="protein sequence ID" value="EFI97858.1"/>
    <property type="molecule type" value="Genomic_DNA"/>
</dbReference>
<dbReference type="OrthoDB" id="5327923at2759"/>
<proteinExistence type="predicted"/>
<reference evidence="1 2" key="1">
    <citation type="journal article" date="2010" name="Nat. Biotechnol.">
        <title>Genome sequence of the model mushroom Schizophyllum commune.</title>
        <authorList>
            <person name="Ohm R.A."/>
            <person name="de Jong J.F."/>
            <person name="Lugones L.G."/>
            <person name="Aerts A."/>
            <person name="Kothe E."/>
            <person name="Stajich J.E."/>
            <person name="de Vries R.P."/>
            <person name="Record E."/>
            <person name="Levasseur A."/>
            <person name="Baker S.E."/>
            <person name="Bartholomew K.A."/>
            <person name="Coutinho P.M."/>
            <person name="Erdmann S."/>
            <person name="Fowler T.J."/>
            <person name="Gathman A.C."/>
            <person name="Lombard V."/>
            <person name="Henrissat B."/>
            <person name="Knabe N."/>
            <person name="Kuees U."/>
            <person name="Lilly W.W."/>
            <person name="Lindquist E."/>
            <person name="Lucas S."/>
            <person name="Magnuson J.K."/>
            <person name="Piumi F."/>
            <person name="Raudaskoski M."/>
            <person name="Salamov A."/>
            <person name="Schmutz J."/>
            <person name="Schwarze F.W.M.R."/>
            <person name="vanKuyk P.A."/>
            <person name="Horton J.S."/>
            <person name="Grigoriev I.V."/>
            <person name="Woesten H.A.B."/>
        </authorList>
    </citation>
    <scope>NUCLEOTIDE SEQUENCE [LARGE SCALE GENOMIC DNA]</scope>
    <source>
        <strain evidence="2">H4-8 / FGSC 9210</strain>
    </source>
</reference>
<feature type="non-terminal residue" evidence="1">
    <location>
        <position position="166"/>
    </location>
</feature>
<organism evidence="2">
    <name type="scientific">Schizophyllum commune (strain H4-8 / FGSC 9210)</name>
    <name type="common">Split gill fungus</name>
    <dbReference type="NCBI Taxonomy" id="578458"/>
    <lineage>
        <taxon>Eukaryota</taxon>
        <taxon>Fungi</taxon>
        <taxon>Dikarya</taxon>
        <taxon>Basidiomycota</taxon>
        <taxon>Agaricomycotina</taxon>
        <taxon>Agaricomycetes</taxon>
        <taxon>Agaricomycetidae</taxon>
        <taxon>Agaricales</taxon>
        <taxon>Schizophyllaceae</taxon>
        <taxon>Schizophyllum</taxon>
    </lineage>
</organism>
<evidence type="ECO:0000313" key="1">
    <source>
        <dbReference type="EMBL" id="EFI97858.1"/>
    </source>
</evidence>
<dbReference type="GeneID" id="9595785"/>
<protein>
    <submittedName>
        <fullName evidence="1">Expressed protein</fullName>
    </submittedName>
</protein>
<dbReference type="HOGENOM" id="CLU_1614872_0_0_1"/>
<evidence type="ECO:0000313" key="2">
    <source>
        <dbReference type="Proteomes" id="UP000007431"/>
    </source>
</evidence>
<name>D8Q116_SCHCM</name>
<sequence>MPPAHVLKDLPPGKTRIVFRHWPRDPKGEVMRKDRTDSANWKMTPNGYQLWASTLYDFFRTAPVPSVPGYSMISTSSKLASWMRAHNETYAGPELKWAEEEKMPCQVMPCDVGRLISDRERETMRGWYGPNGFMKDRPQPTLQVRIPYNLLPEKLIVHDPSHALSV</sequence>
<dbReference type="KEGG" id="scm:SCHCO_02572532"/>
<dbReference type="Proteomes" id="UP000007431">
    <property type="component" value="Unassembled WGS sequence"/>
</dbReference>
<accession>D8Q116</accession>
<dbReference type="VEuPathDB" id="FungiDB:SCHCODRAFT_02572532"/>